<dbReference type="EMBL" id="REGN01003113">
    <property type="protein sequence ID" value="RNA24493.1"/>
    <property type="molecule type" value="Genomic_DNA"/>
</dbReference>
<accession>A0A3M7RLN8</accession>
<dbReference type="AlphaFoldDB" id="A0A3M7RLN8"/>
<evidence type="ECO:0000313" key="1">
    <source>
        <dbReference type="EMBL" id="RNA24493.1"/>
    </source>
</evidence>
<reference evidence="1 2" key="1">
    <citation type="journal article" date="2018" name="Sci. Rep.">
        <title>Genomic signatures of local adaptation to the degree of environmental predictability in rotifers.</title>
        <authorList>
            <person name="Franch-Gras L."/>
            <person name="Hahn C."/>
            <person name="Garcia-Roger E.M."/>
            <person name="Carmona M.J."/>
            <person name="Serra M."/>
            <person name="Gomez A."/>
        </authorList>
    </citation>
    <scope>NUCLEOTIDE SEQUENCE [LARGE SCALE GENOMIC DNA]</scope>
    <source>
        <strain evidence="1">HYR1</strain>
    </source>
</reference>
<comment type="caution">
    <text evidence="1">The sequence shown here is derived from an EMBL/GenBank/DDBJ whole genome shotgun (WGS) entry which is preliminary data.</text>
</comment>
<name>A0A3M7RLN8_BRAPC</name>
<gene>
    <name evidence="1" type="ORF">BpHYR1_048622</name>
</gene>
<keyword evidence="2" id="KW-1185">Reference proteome</keyword>
<protein>
    <submittedName>
        <fullName evidence="1">Uncharacterized protein</fullName>
    </submittedName>
</protein>
<proteinExistence type="predicted"/>
<organism evidence="1 2">
    <name type="scientific">Brachionus plicatilis</name>
    <name type="common">Marine rotifer</name>
    <name type="synonym">Brachionus muelleri</name>
    <dbReference type="NCBI Taxonomy" id="10195"/>
    <lineage>
        <taxon>Eukaryota</taxon>
        <taxon>Metazoa</taxon>
        <taxon>Spiralia</taxon>
        <taxon>Gnathifera</taxon>
        <taxon>Rotifera</taxon>
        <taxon>Eurotatoria</taxon>
        <taxon>Monogononta</taxon>
        <taxon>Pseudotrocha</taxon>
        <taxon>Ploima</taxon>
        <taxon>Brachionidae</taxon>
        <taxon>Brachionus</taxon>
    </lineage>
</organism>
<evidence type="ECO:0000313" key="2">
    <source>
        <dbReference type="Proteomes" id="UP000276133"/>
    </source>
</evidence>
<sequence>MLYKEKQFKLLFIRSIHIDKLFYIISFFSSNTFNKTINRYCYKMLKFYKIGLIAFNCMLEKI</sequence>
<dbReference type="Proteomes" id="UP000276133">
    <property type="component" value="Unassembled WGS sequence"/>
</dbReference>